<evidence type="ECO:0000313" key="1">
    <source>
        <dbReference type="EMBL" id="PGH19628.1"/>
    </source>
</evidence>
<sequence length="74" mass="8805">MNAVKNSSLLAKFLNNKKLTFAANSVNLPTSWLQTHRDLLGSFPSIFYLKFRMQVHLFFTYILEYKLLLYHLFF</sequence>
<proteinExistence type="predicted"/>
<organism evidence="1 2">
    <name type="scientific">Fusobacterium nucleatum subsp. polymorphum</name>
    <name type="common">Fusobacterium polymorphum</name>
    <dbReference type="NCBI Taxonomy" id="76857"/>
    <lineage>
        <taxon>Bacteria</taxon>
        <taxon>Fusobacteriati</taxon>
        <taxon>Fusobacteriota</taxon>
        <taxon>Fusobacteriia</taxon>
        <taxon>Fusobacteriales</taxon>
        <taxon>Fusobacteriaceae</taxon>
        <taxon>Fusobacterium</taxon>
    </lineage>
</organism>
<reference evidence="1 2" key="1">
    <citation type="submission" date="2017-06" db="EMBL/GenBank/DDBJ databases">
        <title>Genome sequencing of Fusobacterium nucleatum subsp. polymorphum KCOM 1232 (=ChDC F37).</title>
        <authorList>
            <person name="Kook J.-K."/>
            <person name="Park S.-N."/>
            <person name="Lim Y.K."/>
            <person name="Roh H."/>
        </authorList>
    </citation>
    <scope>NUCLEOTIDE SEQUENCE [LARGE SCALE GENOMIC DNA]</scope>
    <source>
        <strain evidence="2">KCOM 1232 ( ChDC F37)</strain>
    </source>
</reference>
<evidence type="ECO:0000313" key="2">
    <source>
        <dbReference type="Proteomes" id="UP000222862"/>
    </source>
</evidence>
<dbReference type="EMBL" id="NJGI01000009">
    <property type="protein sequence ID" value="PGH19628.1"/>
    <property type="molecule type" value="Genomic_DNA"/>
</dbReference>
<protein>
    <recommendedName>
        <fullName evidence="3">PIN family toxin-antitoxin system</fullName>
    </recommendedName>
</protein>
<gene>
    <name evidence="1" type="ORF">RN96_14320</name>
</gene>
<accession>A0A2B7YFE1</accession>
<evidence type="ECO:0008006" key="3">
    <source>
        <dbReference type="Google" id="ProtNLM"/>
    </source>
</evidence>
<dbReference type="Proteomes" id="UP000222862">
    <property type="component" value="Unassembled WGS sequence"/>
</dbReference>
<name>A0A2B7YFE1_FUSNP</name>
<dbReference type="AlphaFoldDB" id="A0A2B7YFE1"/>
<comment type="caution">
    <text evidence="1">The sequence shown here is derived from an EMBL/GenBank/DDBJ whole genome shotgun (WGS) entry which is preliminary data.</text>
</comment>